<comment type="caution">
    <text evidence="2">The sequence shown here is derived from an EMBL/GenBank/DDBJ whole genome shotgun (WGS) entry which is preliminary data.</text>
</comment>
<feature type="non-terminal residue" evidence="2">
    <location>
        <position position="1"/>
    </location>
</feature>
<accession>A0AA39MDP2</accession>
<keyword evidence="3" id="KW-1185">Reference proteome</keyword>
<name>A0AA39MDP2_9AGAR</name>
<proteinExistence type="predicted"/>
<organism evidence="2 3">
    <name type="scientific">Armillaria borealis</name>
    <dbReference type="NCBI Taxonomy" id="47425"/>
    <lineage>
        <taxon>Eukaryota</taxon>
        <taxon>Fungi</taxon>
        <taxon>Dikarya</taxon>
        <taxon>Basidiomycota</taxon>
        <taxon>Agaricomycotina</taxon>
        <taxon>Agaricomycetes</taxon>
        <taxon>Agaricomycetidae</taxon>
        <taxon>Agaricales</taxon>
        <taxon>Marasmiineae</taxon>
        <taxon>Physalacriaceae</taxon>
        <taxon>Armillaria</taxon>
    </lineage>
</organism>
<protein>
    <submittedName>
        <fullName evidence="2">Uncharacterized protein</fullName>
    </submittedName>
</protein>
<evidence type="ECO:0000313" key="3">
    <source>
        <dbReference type="Proteomes" id="UP001175226"/>
    </source>
</evidence>
<dbReference type="Proteomes" id="UP001175226">
    <property type="component" value="Unassembled WGS sequence"/>
</dbReference>
<feature type="region of interest" description="Disordered" evidence="1">
    <location>
        <begin position="98"/>
        <end position="123"/>
    </location>
</feature>
<evidence type="ECO:0000256" key="1">
    <source>
        <dbReference type="SAM" id="MobiDB-lite"/>
    </source>
</evidence>
<reference evidence="2" key="1">
    <citation type="submission" date="2023-06" db="EMBL/GenBank/DDBJ databases">
        <authorList>
            <consortium name="Lawrence Berkeley National Laboratory"/>
            <person name="Ahrendt S."/>
            <person name="Sahu N."/>
            <person name="Indic B."/>
            <person name="Wong-Bajracharya J."/>
            <person name="Merenyi Z."/>
            <person name="Ke H.-M."/>
            <person name="Monk M."/>
            <person name="Kocsube S."/>
            <person name="Drula E."/>
            <person name="Lipzen A."/>
            <person name="Balint B."/>
            <person name="Henrissat B."/>
            <person name="Andreopoulos B."/>
            <person name="Martin F.M."/>
            <person name="Harder C.B."/>
            <person name="Rigling D."/>
            <person name="Ford K.L."/>
            <person name="Foster G.D."/>
            <person name="Pangilinan J."/>
            <person name="Papanicolaou A."/>
            <person name="Barry K."/>
            <person name="LaButti K."/>
            <person name="Viragh M."/>
            <person name="Koriabine M."/>
            <person name="Yan M."/>
            <person name="Riley R."/>
            <person name="Champramary S."/>
            <person name="Plett K.L."/>
            <person name="Tsai I.J."/>
            <person name="Slot J."/>
            <person name="Sipos G."/>
            <person name="Plett J."/>
            <person name="Nagy L.G."/>
            <person name="Grigoriev I.V."/>
        </authorList>
    </citation>
    <scope>NUCLEOTIDE SEQUENCE</scope>
    <source>
        <strain evidence="2">FPL87.14</strain>
    </source>
</reference>
<gene>
    <name evidence="2" type="ORF">EV421DRAFT_1743466</name>
</gene>
<dbReference type="EMBL" id="JAUEPT010000125">
    <property type="protein sequence ID" value="KAK0431011.1"/>
    <property type="molecule type" value="Genomic_DNA"/>
</dbReference>
<evidence type="ECO:0000313" key="2">
    <source>
        <dbReference type="EMBL" id="KAK0431011.1"/>
    </source>
</evidence>
<sequence>MSVHLSFAIASNFSADTYQANLQTIAIKIIQYPIFCLVFQIMPEIMPRRESVASTPYYKNFMGIFVSLRGILERYCSDARLTEKIKRAIATWLLETDPESEDVDHEENQSAAPPSPGDTLPTAVPSIDRIKEWTVKYWRGNRPSPNSPHTPGGYSPVQESHLIDALWHNRSERRQIRVSVCLRIKKALRPHKQILVHLVDSPNEVDDAIIPAK</sequence>
<dbReference type="AlphaFoldDB" id="A0AA39MDP2"/>